<proteinExistence type="inferred from homology"/>
<comment type="similarity">
    <text evidence="1">Belongs to the membrane fusion protein (MFP) (TC 8.A.1) family.</text>
</comment>
<keyword evidence="3" id="KW-1133">Transmembrane helix</keyword>
<dbReference type="InterPro" id="IPR058624">
    <property type="entry name" value="MdtA-like_HH"/>
</dbReference>
<dbReference type="Gene3D" id="1.10.287.470">
    <property type="entry name" value="Helix hairpin bin"/>
    <property type="match status" value="1"/>
</dbReference>
<feature type="domain" description="Multidrug resistance protein MdtA-like barrel-sandwich hybrid" evidence="5">
    <location>
        <begin position="75"/>
        <end position="211"/>
    </location>
</feature>
<dbReference type="Pfam" id="PF25917">
    <property type="entry name" value="BSH_RND"/>
    <property type="match status" value="1"/>
</dbReference>
<dbReference type="Pfam" id="PF25876">
    <property type="entry name" value="HH_MFP_RND"/>
    <property type="match status" value="1"/>
</dbReference>
<organism evidence="8 9">
    <name type="scientific">Pelosinus propionicus DSM 13327</name>
    <dbReference type="NCBI Taxonomy" id="1123291"/>
    <lineage>
        <taxon>Bacteria</taxon>
        <taxon>Bacillati</taxon>
        <taxon>Bacillota</taxon>
        <taxon>Negativicutes</taxon>
        <taxon>Selenomonadales</taxon>
        <taxon>Sporomusaceae</taxon>
        <taxon>Pelosinus</taxon>
    </lineage>
</organism>
<feature type="transmembrane region" description="Helical" evidence="3">
    <location>
        <begin position="9"/>
        <end position="29"/>
    </location>
</feature>
<evidence type="ECO:0000259" key="5">
    <source>
        <dbReference type="Pfam" id="PF25917"/>
    </source>
</evidence>
<dbReference type="AlphaFoldDB" id="A0A1I4HCT4"/>
<keyword evidence="9" id="KW-1185">Reference proteome</keyword>
<dbReference type="InterPro" id="IPR058637">
    <property type="entry name" value="YknX-like_C"/>
</dbReference>
<dbReference type="NCBIfam" id="TIGR01730">
    <property type="entry name" value="RND_mfp"/>
    <property type="match status" value="1"/>
</dbReference>
<accession>A0A1I4HCT4</accession>
<feature type="coiled-coil region" evidence="2">
    <location>
        <begin position="107"/>
        <end position="141"/>
    </location>
</feature>
<dbReference type="PANTHER" id="PTHR30469">
    <property type="entry name" value="MULTIDRUG RESISTANCE PROTEIN MDTA"/>
    <property type="match status" value="1"/>
</dbReference>
<dbReference type="Gene3D" id="2.40.30.170">
    <property type="match status" value="1"/>
</dbReference>
<feature type="domain" description="CusB-like beta-barrel" evidence="6">
    <location>
        <begin position="223"/>
        <end position="289"/>
    </location>
</feature>
<dbReference type="RefSeq" id="WP_090932636.1">
    <property type="nucleotide sequence ID" value="NZ_FOTS01000003.1"/>
</dbReference>
<feature type="domain" description="YknX-like C-terminal permuted SH3-like" evidence="7">
    <location>
        <begin position="299"/>
        <end position="367"/>
    </location>
</feature>
<dbReference type="PANTHER" id="PTHR30469:SF33">
    <property type="entry name" value="SLR1207 PROTEIN"/>
    <property type="match status" value="1"/>
</dbReference>
<dbReference type="Gene3D" id="2.40.420.20">
    <property type="match status" value="1"/>
</dbReference>
<evidence type="ECO:0000256" key="2">
    <source>
        <dbReference type="SAM" id="Coils"/>
    </source>
</evidence>
<dbReference type="InterPro" id="IPR058625">
    <property type="entry name" value="MdtA-like_BSH"/>
</dbReference>
<dbReference type="Gene3D" id="2.40.50.100">
    <property type="match status" value="1"/>
</dbReference>
<dbReference type="InterPro" id="IPR058792">
    <property type="entry name" value="Beta-barrel_RND_2"/>
</dbReference>
<dbReference type="InterPro" id="IPR006143">
    <property type="entry name" value="RND_pump_MFP"/>
</dbReference>
<evidence type="ECO:0000259" key="7">
    <source>
        <dbReference type="Pfam" id="PF25989"/>
    </source>
</evidence>
<evidence type="ECO:0000256" key="1">
    <source>
        <dbReference type="ARBA" id="ARBA00009477"/>
    </source>
</evidence>
<evidence type="ECO:0000259" key="4">
    <source>
        <dbReference type="Pfam" id="PF25876"/>
    </source>
</evidence>
<keyword evidence="3" id="KW-0472">Membrane</keyword>
<gene>
    <name evidence="8" type="ORF">SAMN04490355_1003153</name>
</gene>
<reference evidence="9" key="1">
    <citation type="submission" date="2016-10" db="EMBL/GenBank/DDBJ databases">
        <authorList>
            <person name="Varghese N."/>
            <person name="Submissions S."/>
        </authorList>
    </citation>
    <scope>NUCLEOTIDE SEQUENCE [LARGE SCALE GENOMIC DNA]</scope>
    <source>
        <strain evidence="9">DSM 13327</strain>
    </source>
</reference>
<protein>
    <submittedName>
        <fullName evidence="8">RND family efflux transporter, MFP subunit</fullName>
    </submittedName>
</protein>
<dbReference type="STRING" id="1123291.SAMN04490355_1003153"/>
<dbReference type="EMBL" id="FOTS01000003">
    <property type="protein sequence ID" value="SFL40092.1"/>
    <property type="molecule type" value="Genomic_DNA"/>
</dbReference>
<sequence length="376" mass="40455">MNVKKKRSIIMVGFVALALFGVIFFRIYANISANKERAAKVSQGRGIAVEIDVANRRDIIPMITVSANLEPLWNADISPKVDGRLDKLYVDEGDSVTAGMVIGTLDINELEAQVMQAKGNLLSSQASLEQAELDLSRAQELAKQGALAAQALDSARTKRDLTLGQVRSAQGNLVLLQARLDNANIIAPRSGIIIKRYLQAGSYVKTGSQVVSIADVSSLLGKATIGESQINEISLGLPVKIKVNALQDQEFSGVITRISPAATLPARTFTAEITILNNGILKPGMFSKIIIPGSIHKNALVVPERALVMREDQKTIYVVTTDNKVQQRMLKLGYVGEGWAEVLDGLVDGERIVIEGQNKLKDGSAVNASSGKEGEK</sequence>
<keyword evidence="3" id="KW-0812">Transmembrane</keyword>
<dbReference type="Proteomes" id="UP000199520">
    <property type="component" value="Unassembled WGS sequence"/>
</dbReference>
<dbReference type="OrthoDB" id="1633529at2"/>
<feature type="domain" description="Multidrug resistance protein MdtA-like alpha-helical hairpin" evidence="4">
    <location>
        <begin position="114"/>
        <end position="184"/>
    </location>
</feature>
<evidence type="ECO:0000313" key="8">
    <source>
        <dbReference type="EMBL" id="SFL40092.1"/>
    </source>
</evidence>
<evidence type="ECO:0000256" key="3">
    <source>
        <dbReference type="SAM" id="Phobius"/>
    </source>
</evidence>
<dbReference type="GO" id="GO:1990281">
    <property type="term" value="C:efflux pump complex"/>
    <property type="evidence" value="ECO:0007669"/>
    <property type="project" value="TreeGrafter"/>
</dbReference>
<keyword evidence="2" id="KW-0175">Coiled coil</keyword>
<evidence type="ECO:0000313" key="9">
    <source>
        <dbReference type="Proteomes" id="UP000199520"/>
    </source>
</evidence>
<dbReference type="Pfam" id="PF25954">
    <property type="entry name" value="Beta-barrel_RND_2"/>
    <property type="match status" value="1"/>
</dbReference>
<name>A0A1I4HCT4_9FIRM</name>
<dbReference type="GO" id="GO:0015562">
    <property type="term" value="F:efflux transmembrane transporter activity"/>
    <property type="evidence" value="ECO:0007669"/>
    <property type="project" value="TreeGrafter"/>
</dbReference>
<dbReference type="SUPFAM" id="SSF111369">
    <property type="entry name" value="HlyD-like secretion proteins"/>
    <property type="match status" value="1"/>
</dbReference>
<dbReference type="Pfam" id="PF25989">
    <property type="entry name" value="YknX_C"/>
    <property type="match status" value="1"/>
</dbReference>
<evidence type="ECO:0000259" key="6">
    <source>
        <dbReference type="Pfam" id="PF25954"/>
    </source>
</evidence>